<reference evidence="14" key="1">
    <citation type="journal article" date="2020" name="mSystems">
        <title>Genome- and Community-Level Interaction Insights into Carbon Utilization and Element Cycling Functions of Hydrothermarchaeota in Hydrothermal Sediment.</title>
        <authorList>
            <person name="Zhou Z."/>
            <person name="Liu Y."/>
            <person name="Xu W."/>
            <person name="Pan J."/>
            <person name="Luo Z.H."/>
            <person name="Li M."/>
        </authorList>
    </citation>
    <scope>NUCLEOTIDE SEQUENCE [LARGE SCALE GENOMIC DNA]</scope>
    <source>
        <strain evidence="14">HyVt-96</strain>
    </source>
</reference>
<evidence type="ECO:0000256" key="8">
    <source>
        <dbReference type="ARBA" id="ARBA00023170"/>
    </source>
</evidence>
<dbReference type="InterPro" id="IPR000531">
    <property type="entry name" value="Beta-barrel_TonB"/>
</dbReference>
<dbReference type="SUPFAM" id="SSF56935">
    <property type="entry name" value="Porins"/>
    <property type="match status" value="1"/>
</dbReference>
<dbReference type="GO" id="GO:0009279">
    <property type="term" value="C:cell outer membrane"/>
    <property type="evidence" value="ECO:0007669"/>
    <property type="project" value="UniProtKB-SubCell"/>
</dbReference>
<comment type="subcellular location">
    <subcellularLocation>
        <location evidence="1 10">Cell outer membrane</location>
        <topology evidence="1 10">Multi-pass membrane protein</topology>
    </subcellularLocation>
</comment>
<evidence type="ECO:0000256" key="7">
    <source>
        <dbReference type="ARBA" id="ARBA00023136"/>
    </source>
</evidence>
<keyword evidence="5" id="KW-0732">Signal</keyword>
<dbReference type="GO" id="GO:0015344">
    <property type="term" value="F:siderophore uptake transmembrane transporter activity"/>
    <property type="evidence" value="ECO:0007669"/>
    <property type="project" value="TreeGrafter"/>
</dbReference>
<name>A0A7V5HQ14_UNCW3</name>
<keyword evidence="2 10" id="KW-0813">Transport</keyword>
<keyword evidence="4 10" id="KW-0812">Transmembrane</keyword>
<sequence>MRLIRGIGVVLALGAFIGSLYAGTTGKITGRVIDKETGDPLPGANVVIVGTKIGTATDLDGYYYLINIPPGTYTLRASMIGYNPQEIKGVVVKADLTTEVNFYLTSTAIKTEEIVVTAERELIERTATETRRVVSSQDISQLPYTNFQAAVTMQAGVTGVNIVRGGRDDEIAYYVDGMLVNSPVYGGFYQTINNSAIQEMSLITGGFNAEYGQALSGVINVVTKEGGTKYSGEVLVRSDEILPEKYSLGYNRASIAFGGPVPGTAKKVRFYITTEAFAREGAAGFNYQPEYPIVKAYETGTDEFRAFVDTAKAYWYDPRNSYVDSLYRDYYEDAVYWQNWYKDHPYMLPHTWRQDYYLQGKLTFLPFENVKVLISGNTAREQYARYGYGVEQWFKYREFRNRVDLRKRSQVTATINHVLRNNLFYTLNIGYFYNFMKWGVADKEYEDTARVSFLDKLIKDVRFEGYVPDPDTARVIIPGYERYNFGPGNPWGVGDQSNVRFVSTGDYRVLHVHTEETKNFKWDLTWQANKYHEIKTGIEIRAHKIDFYHNSLPWDPNPFLDVFHTTPRQASAYVQDKMEFEGLIVNAGLRLDYVDPNYNYYLETERIRPDTFFVATPEDTIPKEVKPKWQISPRLGISHPITERQVLHFAYGHFFQTPPLLYFYSTTHKTIQQVMQRGNEIVGNPDLKAEKQIAYEVGVATQLTDNSALDVTAFYRDIYRWIGTRSVIALPQSFYIYVNGDYGNVKGLELTYQYNTKYLNFRTSYTLQFAEGTAADPFESYENSYYGTLGRDPRTGQPLPIPHSIIPLGYDRRHTVNAQLTLRTPAGTGPKGILGDMLISVIQRSQSGEPYTPRDYKGNIIADINSERMPWTHNTDLRVSKSIKVKGVEFEILAEIFNLFNIKNVTGVYETTGLPDDNGMAQFIRVEQFGPDTFAIGETGYNPLRDINGDGELTPEERYETYLMAMKDYLATPLHYGDPRIIRFGIAIRF</sequence>
<dbReference type="InterPro" id="IPR008969">
    <property type="entry name" value="CarboxyPept-like_regulatory"/>
</dbReference>
<accession>A0A7V5HQ14</accession>
<dbReference type="PANTHER" id="PTHR30069:SF29">
    <property type="entry name" value="HEMOGLOBIN AND HEMOGLOBIN-HAPTOGLOBIN-BINDING PROTEIN 1-RELATED"/>
    <property type="match status" value="1"/>
</dbReference>
<dbReference type="GO" id="GO:0044718">
    <property type="term" value="P:siderophore transmembrane transport"/>
    <property type="evidence" value="ECO:0007669"/>
    <property type="project" value="TreeGrafter"/>
</dbReference>
<dbReference type="Gene3D" id="2.170.130.10">
    <property type="entry name" value="TonB-dependent receptor, plug domain"/>
    <property type="match status" value="1"/>
</dbReference>
<comment type="similarity">
    <text evidence="10 11">Belongs to the TonB-dependent receptor family.</text>
</comment>
<dbReference type="Pfam" id="PF07715">
    <property type="entry name" value="Plug"/>
    <property type="match status" value="1"/>
</dbReference>
<feature type="domain" description="TonB-dependent receptor-like beta-barrel" evidence="12">
    <location>
        <begin position="397"/>
        <end position="884"/>
    </location>
</feature>
<keyword evidence="6 11" id="KW-0798">TonB box</keyword>
<dbReference type="Pfam" id="PF13715">
    <property type="entry name" value="CarbopepD_reg_2"/>
    <property type="match status" value="1"/>
</dbReference>
<dbReference type="SUPFAM" id="SSF49464">
    <property type="entry name" value="Carboxypeptidase regulatory domain-like"/>
    <property type="match status" value="1"/>
</dbReference>
<dbReference type="InterPro" id="IPR012910">
    <property type="entry name" value="Plug_dom"/>
</dbReference>
<gene>
    <name evidence="14" type="ORF">ENL43_02240</name>
</gene>
<evidence type="ECO:0000256" key="9">
    <source>
        <dbReference type="ARBA" id="ARBA00023237"/>
    </source>
</evidence>
<feature type="domain" description="TonB-dependent receptor plug" evidence="13">
    <location>
        <begin position="125"/>
        <end position="218"/>
    </location>
</feature>
<evidence type="ECO:0000256" key="3">
    <source>
        <dbReference type="ARBA" id="ARBA00022452"/>
    </source>
</evidence>
<dbReference type="AlphaFoldDB" id="A0A7V5HQ14"/>
<dbReference type="EMBL" id="DRTX01000118">
    <property type="protein sequence ID" value="HHF53166.1"/>
    <property type="molecule type" value="Genomic_DNA"/>
</dbReference>
<comment type="caution">
    <text evidence="14">The sequence shown here is derived from an EMBL/GenBank/DDBJ whole genome shotgun (WGS) entry which is preliminary data.</text>
</comment>
<evidence type="ECO:0000256" key="11">
    <source>
        <dbReference type="RuleBase" id="RU003357"/>
    </source>
</evidence>
<dbReference type="Pfam" id="PF00593">
    <property type="entry name" value="TonB_dep_Rec_b-barrel"/>
    <property type="match status" value="1"/>
</dbReference>
<evidence type="ECO:0000256" key="10">
    <source>
        <dbReference type="PROSITE-ProRule" id="PRU01360"/>
    </source>
</evidence>
<organism evidence="14">
    <name type="scientific">candidate division WOR-3 bacterium</name>
    <dbReference type="NCBI Taxonomy" id="2052148"/>
    <lineage>
        <taxon>Bacteria</taxon>
        <taxon>Bacteria division WOR-3</taxon>
    </lineage>
</organism>
<dbReference type="InterPro" id="IPR036942">
    <property type="entry name" value="Beta-barrel_TonB_sf"/>
</dbReference>
<keyword evidence="9 10" id="KW-0998">Cell outer membrane</keyword>
<dbReference type="PANTHER" id="PTHR30069">
    <property type="entry name" value="TONB-DEPENDENT OUTER MEMBRANE RECEPTOR"/>
    <property type="match status" value="1"/>
</dbReference>
<protein>
    <submittedName>
        <fullName evidence="14">TonB-dependent receptor</fullName>
    </submittedName>
</protein>
<dbReference type="Gene3D" id="2.40.170.20">
    <property type="entry name" value="TonB-dependent receptor, beta-barrel domain"/>
    <property type="match status" value="1"/>
</dbReference>
<evidence type="ECO:0000256" key="5">
    <source>
        <dbReference type="ARBA" id="ARBA00022729"/>
    </source>
</evidence>
<evidence type="ECO:0000259" key="13">
    <source>
        <dbReference type="Pfam" id="PF07715"/>
    </source>
</evidence>
<keyword evidence="7 10" id="KW-0472">Membrane</keyword>
<proteinExistence type="inferred from homology"/>
<dbReference type="Proteomes" id="UP000886050">
    <property type="component" value="Unassembled WGS sequence"/>
</dbReference>
<evidence type="ECO:0000256" key="4">
    <source>
        <dbReference type="ARBA" id="ARBA00022692"/>
    </source>
</evidence>
<dbReference type="Gene3D" id="2.60.40.1120">
    <property type="entry name" value="Carboxypeptidase-like, regulatory domain"/>
    <property type="match status" value="1"/>
</dbReference>
<dbReference type="InterPro" id="IPR037066">
    <property type="entry name" value="Plug_dom_sf"/>
</dbReference>
<evidence type="ECO:0000259" key="12">
    <source>
        <dbReference type="Pfam" id="PF00593"/>
    </source>
</evidence>
<dbReference type="PROSITE" id="PS52016">
    <property type="entry name" value="TONB_DEPENDENT_REC_3"/>
    <property type="match status" value="1"/>
</dbReference>
<evidence type="ECO:0000313" key="14">
    <source>
        <dbReference type="EMBL" id="HHF53166.1"/>
    </source>
</evidence>
<evidence type="ECO:0000256" key="6">
    <source>
        <dbReference type="ARBA" id="ARBA00023077"/>
    </source>
</evidence>
<keyword evidence="3 10" id="KW-1134">Transmembrane beta strand</keyword>
<evidence type="ECO:0000256" key="1">
    <source>
        <dbReference type="ARBA" id="ARBA00004571"/>
    </source>
</evidence>
<keyword evidence="8 14" id="KW-0675">Receptor</keyword>
<evidence type="ECO:0000256" key="2">
    <source>
        <dbReference type="ARBA" id="ARBA00022448"/>
    </source>
</evidence>
<dbReference type="InterPro" id="IPR039426">
    <property type="entry name" value="TonB-dep_rcpt-like"/>
</dbReference>